<feature type="compositionally biased region" description="Low complexity" evidence="1">
    <location>
        <begin position="15"/>
        <end position="55"/>
    </location>
</feature>
<dbReference type="SUPFAM" id="SSF46689">
    <property type="entry name" value="Homeodomain-like"/>
    <property type="match status" value="1"/>
</dbReference>
<evidence type="ECO:0000313" key="3">
    <source>
        <dbReference type="Proteomes" id="UP001472866"/>
    </source>
</evidence>
<feature type="compositionally biased region" description="Basic residues" evidence="1">
    <location>
        <begin position="416"/>
        <end position="427"/>
    </location>
</feature>
<name>A0AAX4PNB9_9CHLO</name>
<dbReference type="AlphaFoldDB" id="A0AAX4PNB9"/>
<feature type="compositionally biased region" description="Polar residues" evidence="1">
    <location>
        <begin position="166"/>
        <end position="181"/>
    </location>
</feature>
<gene>
    <name evidence="2" type="ORF">HKI87_19g89260</name>
</gene>
<dbReference type="EMBL" id="CP151519">
    <property type="protein sequence ID" value="WZN67351.1"/>
    <property type="molecule type" value="Genomic_DNA"/>
</dbReference>
<feature type="region of interest" description="Disordered" evidence="1">
    <location>
        <begin position="705"/>
        <end position="727"/>
    </location>
</feature>
<sequence>MAGGGDPIADGTLFSPRRSSSTRASSAAPSSPAPQQTSSPARPQNQQQQNASSSPWRSPGGFGSPATRKTGSAEGGDGKASSSAAAGSPNSTRQVFEDGAACAIRNSFESLVRSSPLPKVLQQQSHQNGSGQGPGSRVSPVAMAAPKAVRGSLIPPPRFEEDRLPQEQSNVSSRSATTSVGPNFGFDLSPPKRRAPDAEGGRLSLFGDWWLVPSAEEDGSHDQGGGGRQNECGTGPQYAVRGTEYSSFVEDASDAQGSQRIDRRLGPRLLQTEGGRHKVKLVGRANDKEMRRHFHPQAASLFVDGVPENWLDVLAAHRVCDRASEGGVAAAMAEAEEVDASNAVTETGDLGQQPGDDGDGDDDTPSSDDFKPLKPRGRRRLRKTGSAAAVSPKLERRDPDPSPGTPREKPSPSGRPRGRPPGRKRRESPHSKFRDEEEENVVSTQAIGGFRTSSRGRRIVPRLDFWKNEGVKYDRGEVIGVKMREKDAEPAAVMASPVKRRAPRRPSGGEGSAIGKRRRGRPPKKPKAEVVTPPPGAVAAAGDDENVSDDIFDLGVEVRSSDEGGDGEVGADEWTPEQAAALSWAQLKVDPTARNFWQEVAKQVPGNKTADECFQRHFHKHPTPVARKTRSLTGGGDDTVVASAPSAQVKRQMKQLRGKPAAKAPGGQLEEEGDPLGMTQALLGGGGGGQHKTLAAAIVSALAEAQPEGAGAEEEEEEDFYFDEDDL</sequence>
<feature type="region of interest" description="Disordered" evidence="1">
    <location>
        <begin position="331"/>
        <end position="459"/>
    </location>
</feature>
<feature type="compositionally biased region" description="Acidic residues" evidence="1">
    <location>
        <begin position="356"/>
        <end position="366"/>
    </location>
</feature>
<reference evidence="2 3" key="1">
    <citation type="submission" date="2024-03" db="EMBL/GenBank/DDBJ databases">
        <title>Complete genome sequence of the green alga Chloropicon roscoffensis RCC1871.</title>
        <authorList>
            <person name="Lemieux C."/>
            <person name="Pombert J.-F."/>
            <person name="Otis C."/>
            <person name="Turmel M."/>
        </authorList>
    </citation>
    <scope>NUCLEOTIDE SEQUENCE [LARGE SCALE GENOMIC DNA]</scope>
    <source>
        <strain evidence="2 3">RCC1871</strain>
    </source>
</reference>
<dbReference type="Proteomes" id="UP001472866">
    <property type="component" value="Chromosome 19"/>
</dbReference>
<evidence type="ECO:0000256" key="1">
    <source>
        <dbReference type="SAM" id="MobiDB-lite"/>
    </source>
</evidence>
<feature type="compositionally biased region" description="Basic and acidic residues" evidence="1">
    <location>
        <begin position="393"/>
        <end position="410"/>
    </location>
</feature>
<feature type="compositionally biased region" description="Basic residues" evidence="1">
    <location>
        <begin position="515"/>
        <end position="525"/>
    </location>
</feature>
<feature type="region of interest" description="Disordered" evidence="1">
    <location>
        <begin position="1"/>
        <end position="92"/>
    </location>
</feature>
<dbReference type="Gene3D" id="1.10.10.60">
    <property type="entry name" value="Homeodomain-like"/>
    <property type="match status" value="1"/>
</dbReference>
<feature type="compositionally biased region" description="Acidic residues" evidence="1">
    <location>
        <begin position="711"/>
        <end position="727"/>
    </location>
</feature>
<organism evidence="2 3">
    <name type="scientific">Chloropicon roscoffensis</name>
    <dbReference type="NCBI Taxonomy" id="1461544"/>
    <lineage>
        <taxon>Eukaryota</taxon>
        <taxon>Viridiplantae</taxon>
        <taxon>Chlorophyta</taxon>
        <taxon>Chloropicophyceae</taxon>
        <taxon>Chloropicales</taxon>
        <taxon>Chloropicaceae</taxon>
        <taxon>Chloropicon</taxon>
    </lineage>
</organism>
<evidence type="ECO:0000313" key="2">
    <source>
        <dbReference type="EMBL" id="WZN67351.1"/>
    </source>
</evidence>
<feature type="region of interest" description="Disordered" evidence="1">
    <location>
        <begin position="115"/>
        <end position="200"/>
    </location>
</feature>
<feature type="compositionally biased region" description="Low complexity" evidence="1">
    <location>
        <begin position="79"/>
        <end position="88"/>
    </location>
</feature>
<dbReference type="InterPro" id="IPR009057">
    <property type="entry name" value="Homeodomain-like_sf"/>
</dbReference>
<protein>
    <submittedName>
        <fullName evidence="2">SANTA domain-containing protein</fullName>
    </submittedName>
</protein>
<feature type="region of interest" description="Disordered" evidence="1">
    <location>
        <begin position="619"/>
        <end position="690"/>
    </location>
</feature>
<accession>A0AAX4PNB9</accession>
<feature type="region of interest" description="Disordered" evidence="1">
    <location>
        <begin position="214"/>
        <end position="264"/>
    </location>
</feature>
<keyword evidence="3" id="KW-1185">Reference proteome</keyword>
<feature type="compositionally biased region" description="Basic residues" evidence="1">
    <location>
        <begin position="373"/>
        <end position="383"/>
    </location>
</feature>
<proteinExistence type="predicted"/>
<feature type="compositionally biased region" description="Basic residues" evidence="1">
    <location>
        <begin position="619"/>
        <end position="630"/>
    </location>
</feature>
<feature type="region of interest" description="Disordered" evidence="1">
    <location>
        <begin position="486"/>
        <end position="549"/>
    </location>
</feature>